<dbReference type="EMBL" id="CP000477">
    <property type="protein sequence ID" value="ABK14109.1"/>
    <property type="molecule type" value="Genomic_DNA"/>
</dbReference>
<keyword evidence="2" id="KW-0479">Metal-binding</keyword>
<dbReference type="KEGG" id="mtp:Mthe_0314"/>
<accession>A0B5Y5</accession>
<dbReference type="SMART" id="SM00849">
    <property type="entry name" value="Lactamase_B"/>
    <property type="match status" value="1"/>
</dbReference>
<dbReference type="PANTHER" id="PTHR46233:SF3">
    <property type="entry name" value="HYDROXYACYLGLUTATHIONE HYDROLASE GLOC"/>
    <property type="match status" value="1"/>
</dbReference>
<dbReference type="AlphaFoldDB" id="A0B5Y5"/>
<dbReference type="Pfam" id="PF00753">
    <property type="entry name" value="Lactamase_B"/>
    <property type="match status" value="1"/>
</dbReference>
<evidence type="ECO:0000259" key="5">
    <source>
        <dbReference type="SMART" id="SM00849"/>
    </source>
</evidence>
<evidence type="ECO:0000256" key="2">
    <source>
        <dbReference type="ARBA" id="ARBA00022723"/>
    </source>
</evidence>
<dbReference type="GO" id="GO:0046872">
    <property type="term" value="F:metal ion binding"/>
    <property type="evidence" value="ECO:0007669"/>
    <property type="project" value="UniProtKB-KW"/>
</dbReference>
<protein>
    <submittedName>
        <fullName evidence="6">Beta-lactamase domain protein</fullName>
    </submittedName>
</protein>
<feature type="domain" description="Metallo-beta-lactamase" evidence="5">
    <location>
        <begin position="13"/>
        <end position="191"/>
    </location>
</feature>
<dbReference type="HOGENOM" id="CLU_030571_5_1_2"/>
<dbReference type="PANTHER" id="PTHR46233">
    <property type="entry name" value="HYDROXYACYLGLUTATHIONE HYDROLASE GLOC"/>
    <property type="match status" value="1"/>
</dbReference>
<keyword evidence="7" id="KW-1185">Reference proteome</keyword>
<keyword evidence="4" id="KW-0862">Zinc</keyword>
<gene>
    <name evidence="6" type="ordered locus">Mthe_0314</name>
</gene>
<reference evidence="6 7" key="1">
    <citation type="submission" date="2006-10" db="EMBL/GenBank/DDBJ databases">
        <title>Complete sequence of Methanosaeta thermophila PT.</title>
        <authorList>
            <consortium name="US DOE Joint Genome Institute"/>
            <person name="Copeland A."/>
            <person name="Lucas S."/>
            <person name="Lapidus A."/>
            <person name="Barry K."/>
            <person name="Detter J.C."/>
            <person name="Glavina del Rio T."/>
            <person name="Hammon N."/>
            <person name="Israni S."/>
            <person name="Pitluck S."/>
            <person name="Chain P."/>
            <person name="Malfatti S."/>
            <person name="Shin M."/>
            <person name="Vergez L."/>
            <person name="Schmutz J."/>
            <person name="Larimer F."/>
            <person name="Land M."/>
            <person name="Hauser L."/>
            <person name="Kyrpides N."/>
            <person name="Kim E."/>
            <person name="Smith K.S."/>
            <person name="Ingram-Smith C."/>
            <person name="Richardson P."/>
        </authorList>
    </citation>
    <scope>NUCLEOTIDE SEQUENCE [LARGE SCALE GENOMIC DNA]</scope>
    <source>
        <strain evidence="7">DSM 6194 / JCM 14653 / NBRC 101360 / PT</strain>
    </source>
</reference>
<dbReference type="OrthoDB" id="197151at2157"/>
<dbReference type="Proteomes" id="UP000000674">
    <property type="component" value="Chromosome"/>
</dbReference>
<dbReference type="GeneID" id="4463292"/>
<dbReference type="InterPro" id="IPR001279">
    <property type="entry name" value="Metallo-B-lactamas"/>
</dbReference>
<name>A0B5Y5_METTP</name>
<dbReference type="CDD" id="cd06262">
    <property type="entry name" value="metallo-hydrolase-like_MBL-fold"/>
    <property type="match status" value="1"/>
</dbReference>
<sequence length="214" mass="23762">MVEVHKVSGAAYDGNAYLVMAERPVLIDAGMFAEPTIRNIRRFIDPEELEMIILTHCHHDHSAAAPAIKERTGAKIMLSKEEIGLVGDDLATVAYLFGDTAPEFEVDMPLEDGMVLDLGDLRLEVIHTPGHSPGSMCFYERREGMLFSGDTVFPDGNIGRTDLFGGSTEDLVRSIERLLELDDVSCMYPGHMGITCNNVMAQIRDSLRFARRFL</sequence>
<dbReference type="InterPro" id="IPR036866">
    <property type="entry name" value="RibonucZ/Hydroxyglut_hydro"/>
</dbReference>
<proteinExistence type="predicted"/>
<organism evidence="6 7">
    <name type="scientific">Methanothrix thermoacetophila (strain DSM 6194 / JCM 14653 / NBRC 101360 / PT)</name>
    <name type="common">Methanosaeta thermophila</name>
    <dbReference type="NCBI Taxonomy" id="349307"/>
    <lineage>
        <taxon>Archaea</taxon>
        <taxon>Methanobacteriati</taxon>
        <taxon>Methanobacteriota</taxon>
        <taxon>Stenosarchaea group</taxon>
        <taxon>Methanomicrobia</taxon>
        <taxon>Methanotrichales</taxon>
        <taxon>Methanotrichaceae</taxon>
        <taxon>Methanothrix</taxon>
    </lineage>
</organism>
<comment type="cofactor">
    <cofactor evidence="1">
        <name>Zn(2+)</name>
        <dbReference type="ChEBI" id="CHEBI:29105"/>
    </cofactor>
</comment>
<evidence type="ECO:0000313" key="6">
    <source>
        <dbReference type="EMBL" id="ABK14109.1"/>
    </source>
</evidence>
<dbReference type="Gene3D" id="3.60.15.10">
    <property type="entry name" value="Ribonuclease Z/Hydroxyacylglutathione hydrolase-like"/>
    <property type="match status" value="1"/>
</dbReference>
<evidence type="ECO:0000313" key="7">
    <source>
        <dbReference type="Proteomes" id="UP000000674"/>
    </source>
</evidence>
<dbReference type="SUPFAM" id="SSF56281">
    <property type="entry name" value="Metallo-hydrolase/oxidoreductase"/>
    <property type="match status" value="1"/>
</dbReference>
<evidence type="ECO:0000256" key="3">
    <source>
        <dbReference type="ARBA" id="ARBA00022801"/>
    </source>
</evidence>
<dbReference type="RefSeq" id="WP_011695508.1">
    <property type="nucleotide sequence ID" value="NC_008553.1"/>
</dbReference>
<dbReference type="STRING" id="349307.Mthe_0314"/>
<evidence type="ECO:0000256" key="1">
    <source>
        <dbReference type="ARBA" id="ARBA00001947"/>
    </source>
</evidence>
<keyword evidence="3" id="KW-0378">Hydrolase</keyword>
<evidence type="ECO:0000256" key="4">
    <source>
        <dbReference type="ARBA" id="ARBA00022833"/>
    </source>
</evidence>
<dbReference type="GO" id="GO:0016787">
    <property type="term" value="F:hydrolase activity"/>
    <property type="evidence" value="ECO:0007669"/>
    <property type="project" value="UniProtKB-KW"/>
</dbReference>
<dbReference type="InterPro" id="IPR051453">
    <property type="entry name" value="MBL_Glyoxalase_II"/>
</dbReference>